<protein>
    <submittedName>
        <fullName evidence="2">Uncharacterized protein</fullName>
    </submittedName>
</protein>
<dbReference type="Proteomes" id="UP000078559">
    <property type="component" value="Chromosome 9"/>
</dbReference>
<feature type="signal peptide" evidence="1">
    <location>
        <begin position="1"/>
        <end position="23"/>
    </location>
</feature>
<sequence length="88" mass="8931">MPKATLSTLKISAVCFLASFAAGDDVDTLAVVVPALLPTLVSDVVDTIFVVLLPTLVDTLVGTSEVPVVTLVPELCIVGVASGELAAH</sequence>
<reference evidence="2" key="1">
    <citation type="submission" date="2014-12" db="EMBL/GenBank/DDBJ databases">
        <title>Genome Sequence of Valsa Canker Pathogens Uncovers a Specific Adaption of Colonization on Woody Bark.</title>
        <authorList>
            <person name="Yin Z."/>
            <person name="Liu H."/>
            <person name="Gao X."/>
            <person name="Li Z."/>
            <person name="Song N."/>
            <person name="Ke X."/>
            <person name="Dai Q."/>
            <person name="Wu Y."/>
            <person name="Sun Y."/>
            <person name="Xu J.-R."/>
            <person name="Kang Z.K."/>
            <person name="Wang L."/>
            <person name="Huang L."/>
        </authorList>
    </citation>
    <scope>NUCLEOTIDE SEQUENCE [LARGE SCALE GENOMIC DNA]</scope>
    <source>
        <strain evidence="2">03-8</strain>
    </source>
</reference>
<keyword evidence="3" id="KW-1185">Reference proteome</keyword>
<evidence type="ECO:0000256" key="1">
    <source>
        <dbReference type="SAM" id="SignalP"/>
    </source>
</evidence>
<keyword evidence="1" id="KW-0732">Signal</keyword>
<name>A0A194W9L0_CYTMA</name>
<accession>A0A194W9L0</accession>
<organism evidence="2 3">
    <name type="scientific">Cytospora mali</name>
    <name type="common">Apple Valsa canker fungus</name>
    <name type="synonym">Valsa mali</name>
    <dbReference type="NCBI Taxonomy" id="578113"/>
    <lineage>
        <taxon>Eukaryota</taxon>
        <taxon>Fungi</taxon>
        <taxon>Dikarya</taxon>
        <taxon>Ascomycota</taxon>
        <taxon>Pezizomycotina</taxon>
        <taxon>Sordariomycetes</taxon>
        <taxon>Sordariomycetidae</taxon>
        <taxon>Diaporthales</taxon>
        <taxon>Cytosporaceae</taxon>
        <taxon>Cytospora</taxon>
    </lineage>
</organism>
<gene>
    <name evidence="2" type="ORF">VM1G_11873</name>
</gene>
<dbReference type="EMBL" id="CM003106">
    <property type="protein sequence ID" value="KUI72763.1"/>
    <property type="molecule type" value="Genomic_DNA"/>
</dbReference>
<feature type="chain" id="PRO_5008267317" evidence="1">
    <location>
        <begin position="24"/>
        <end position="88"/>
    </location>
</feature>
<evidence type="ECO:0000313" key="3">
    <source>
        <dbReference type="Proteomes" id="UP000078559"/>
    </source>
</evidence>
<proteinExistence type="predicted"/>
<evidence type="ECO:0000313" key="2">
    <source>
        <dbReference type="EMBL" id="KUI72763.1"/>
    </source>
</evidence>
<dbReference type="AlphaFoldDB" id="A0A194W9L0"/>